<dbReference type="AlphaFoldDB" id="A0A151JSX9"/>
<gene>
    <name evidence="1" type="ORF">ALC56_15004</name>
</gene>
<sequence>MKFIKESLEINVNIRKASKVQNRENKCTMVVKVENWEEKREIMITKKNLKARVFIDNDLTRREREMQKQLKDRAKEEKEKGNNVKVSYEKIFVKDKKGIMNGSFGELGGWTYIRGDGIFRNKYVIGYSYVIANDRAGEEVKSVVESNRIESDHKPLEMEMIGYQQIEKKERKKTKVEIKKKRRTILWKIGKRIRYNKKWKGMKRELRRTLKDLKKKEESTKKFTTWSIRERLFKDDFRRRIEMFNLLMESIALYRAEVWDWLEDRRLDGIKRKYVK</sequence>
<dbReference type="EMBL" id="KQ982003">
    <property type="protein sequence ID" value="KYN30705.1"/>
    <property type="molecule type" value="Genomic_DNA"/>
</dbReference>
<evidence type="ECO:0000313" key="2">
    <source>
        <dbReference type="Proteomes" id="UP000078541"/>
    </source>
</evidence>
<reference evidence="1 2" key="1">
    <citation type="submission" date="2016-03" db="EMBL/GenBank/DDBJ databases">
        <title>Trachymyrmex septentrionalis WGS genome.</title>
        <authorList>
            <person name="Nygaard S."/>
            <person name="Hu H."/>
            <person name="Boomsma J."/>
            <person name="Zhang G."/>
        </authorList>
    </citation>
    <scope>NUCLEOTIDE SEQUENCE [LARGE SCALE GENOMIC DNA]</scope>
    <source>
        <strain evidence="1">Tsep2-gDNA-1</strain>
        <tissue evidence="1">Whole body</tissue>
    </source>
</reference>
<protein>
    <recommendedName>
        <fullName evidence="3">Endonuclease/exonuclease/phosphatase domain-containing protein</fullName>
    </recommendedName>
</protein>
<keyword evidence="2" id="KW-1185">Reference proteome</keyword>
<dbReference type="Proteomes" id="UP000078541">
    <property type="component" value="Unassembled WGS sequence"/>
</dbReference>
<evidence type="ECO:0000313" key="1">
    <source>
        <dbReference type="EMBL" id="KYN30705.1"/>
    </source>
</evidence>
<proteinExistence type="predicted"/>
<dbReference type="STRING" id="34720.A0A151JSX9"/>
<organism evidence="1 2">
    <name type="scientific">Trachymyrmex septentrionalis</name>
    <dbReference type="NCBI Taxonomy" id="34720"/>
    <lineage>
        <taxon>Eukaryota</taxon>
        <taxon>Metazoa</taxon>
        <taxon>Ecdysozoa</taxon>
        <taxon>Arthropoda</taxon>
        <taxon>Hexapoda</taxon>
        <taxon>Insecta</taxon>
        <taxon>Pterygota</taxon>
        <taxon>Neoptera</taxon>
        <taxon>Endopterygota</taxon>
        <taxon>Hymenoptera</taxon>
        <taxon>Apocrita</taxon>
        <taxon>Aculeata</taxon>
        <taxon>Formicoidea</taxon>
        <taxon>Formicidae</taxon>
        <taxon>Myrmicinae</taxon>
        <taxon>Trachymyrmex</taxon>
    </lineage>
</organism>
<accession>A0A151JSX9</accession>
<name>A0A151JSX9_9HYME</name>
<evidence type="ECO:0008006" key="3">
    <source>
        <dbReference type="Google" id="ProtNLM"/>
    </source>
</evidence>